<comment type="caution">
    <text evidence="1">The sequence shown here is derived from an EMBL/GenBank/DDBJ whole genome shotgun (WGS) entry which is preliminary data.</text>
</comment>
<accession>A0A0V7ZD74</accession>
<evidence type="ECO:0000313" key="1">
    <source>
        <dbReference type="EMBL" id="KST62230.1"/>
    </source>
</evidence>
<proteinExistence type="predicted"/>
<dbReference type="RefSeq" id="WP_027843501.1">
    <property type="nucleotide sequence ID" value="NZ_LMTZ01000161.1"/>
</dbReference>
<reference evidence="1 2" key="1">
    <citation type="journal article" date="2015" name="Genome Announc.">
        <title>Draft Genome of the Euendolithic (true boring) Cyanobacterium Mastigocoleus testarum strain BC008.</title>
        <authorList>
            <person name="Guida B.S."/>
            <person name="Garcia-Pichel F."/>
        </authorList>
    </citation>
    <scope>NUCLEOTIDE SEQUENCE [LARGE SCALE GENOMIC DNA]</scope>
    <source>
        <strain evidence="1 2">BC008</strain>
    </source>
</reference>
<dbReference type="EMBL" id="LMTZ01000161">
    <property type="protein sequence ID" value="KST62230.1"/>
    <property type="molecule type" value="Genomic_DNA"/>
</dbReference>
<dbReference type="Proteomes" id="UP000053372">
    <property type="component" value="Unassembled WGS sequence"/>
</dbReference>
<keyword evidence="2" id="KW-1185">Reference proteome</keyword>
<gene>
    <name evidence="1" type="ORF">BC008_08650</name>
</gene>
<name>A0A0V7ZD74_9CYAN</name>
<protein>
    <submittedName>
        <fullName evidence="1">Uncharacterized protein</fullName>
    </submittedName>
</protein>
<sequence length="112" mass="12775">MVDRDSRFENILHRLFGEDNNDRRDGLIIRIDNNTIYRFGVDGEDNINKFNAENLTILENVIDRFGLDNSDLKGAPTQKVDISLYSKATLETFVCENGDIDIKEGNYTIGES</sequence>
<organism evidence="1 2">
    <name type="scientific">Mastigocoleus testarum BC008</name>
    <dbReference type="NCBI Taxonomy" id="371196"/>
    <lineage>
        <taxon>Bacteria</taxon>
        <taxon>Bacillati</taxon>
        <taxon>Cyanobacteriota</taxon>
        <taxon>Cyanophyceae</taxon>
        <taxon>Nostocales</taxon>
        <taxon>Hapalosiphonaceae</taxon>
        <taxon>Mastigocoleus</taxon>
    </lineage>
</organism>
<evidence type="ECO:0000313" key="2">
    <source>
        <dbReference type="Proteomes" id="UP000053372"/>
    </source>
</evidence>
<dbReference type="AlphaFoldDB" id="A0A0V7ZD74"/>